<proteinExistence type="predicted"/>
<dbReference type="EMBL" id="FOZZ01000001">
    <property type="protein sequence ID" value="SFS31383.1"/>
    <property type="molecule type" value="Genomic_DNA"/>
</dbReference>
<evidence type="ECO:0000256" key="1">
    <source>
        <dbReference type="SAM" id="SignalP"/>
    </source>
</evidence>
<keyword evidence="1" id="KW-0732">Signal</keyword>
<sequence length="409" mass="44247">MTKMKNRIYATAVALTMASFTLSCSDDKVEPAPDTKGNYVLAVTPVAATGVADYLLTASSLESGTVTTAGQGVEQDGTYRYYVTHNQKFFSMLYGQGNPGAVTTYNVVDGKLNKLSNFQTETVQAFAPVNDDILLLKIPRNITNPLANYYRVNTNSLTITGEGILNVQEVAGNGESAFFTWIKQVGTKVFAPYMSVQACCGAAFETSFPDNAWIAVYSYPDMKLEKVIKDDRTSFIGRYFTDGLAVDERNDVYAFSSSVAKKDGKFSSTKPSAITKIAAGTTEFDKSFFYDIEAASGGKSITNWIYVGQGKFVAQMVTDEEKGEYTNGKRLAIIDVYNKTYKDVTGMPDLSTIKAVTNNNYSAKDGNAYIGVALTDGVSYVYKVNAASATATQGLRVEGGSITAVTRVD</sequence>
<dbReference type="PROSITE" id="PS51257">
    <property type="entry name" value="PROKAR_LIPOPROTEIN"/>
    <property type="match status" value="1"/>
</dbReference>
<dbReference type="STRING" id="683125.SAMN05660206_10198"/>
<dbReference type="InterPro" id="IPR025401">
    <property type="entry name" value="DUF4374"/>
</dbReference>
<dbReference type="Proteomes" id="UP000198785">
    <property type="component" value="Unassembled WGS sequence"/>
</dbReference>
<dbReference type="Pfam" id="PF14298">
    <property type="entry name" value="DUF4374"/>
    <property type="match status" value="2"/>
</dbReference>
<evidence type="ECO:0000313" key="3">
    <source>
        <dbReference type="Proteomes" id="UP000198785"/>
    </source>
</evidence>
<feature type="signal peptide" evidence="1">
    <location>
        <begin position="1"/>
        <end position="25"/>
    </location>
</feature>
<accession>A0A1I6NTW6</accession>
<dbReference type="AlphaFoldDB" id="A0A1I6NTW6"/>
<reference evidence="2 3" key="1">
    <citation type="submission" date="2016-10" db="EMBL/GenBank/DDBJ databases">
        <authorList>
            <person name="de Groot N.N."/>
        </authorList>
    </citation>
    <scope>NUCLEOTIDE SEQUENCE [LARGE SCALE GENOMIC DNA]</scope>
    <source>
        <strain evidence="2 3">DSM 22789</strain>
    </source>
</reference>
<name>A0A1I6NTW6_9SPHI</name>
<organism evidence="2 3">
    <name type="scientific">Sphingobacterium wenxiniae</name>
    <dbReference type="NCBI Taxonomy" id="683125"/>
    <lineage>
        <taxon>Bacteria</taxon>
        <taxon>Pseudomonadati</taxon>
        <taxon>Bacteroidota</taxon>
        <taxon>Sphingobacteriia</taxon>
        <taxon>Sphingobacteriales</taxon>
        <taxon>Sphingobacteriaceae</taxon>
        <taxon>Sphingobacterium</taxon>
    </lineage>
</organism>
<evidence type="ECO:0000313" key="2">
    <source>
        <dbReference type="EMBL" id="SFS31383.1"/>
    </source>
</evidence>
<feature type="chain" id="PRO_5011505210" description="DUF4374 domain-containing protein" evidence="1">
    <location>
        <begin position="26"/>
        <end position="409"/>
    </location>
</feature>
<keyword evidence="3" id="KW-1185">Reference proteome</keyword>
<protein>
    <recommendedName>
        <fullName evidence="4">DUF4374 domain-containing protein</fullName>
    </recommendedName>
</protein>
<evidence type="ECO:0008006" key="4">
    <source>
        <dbReference type="Google" id="ProtNLM"/>
    </source>
</evidence>
<gene>
    <name evidence="2" type="ORF">SAMN05660206_10198</name>
</gene>